<keyword evidence="8" id="KW-1185">Reference proteome</keyword>
<dbReference type="PANTHER" id="PTHR30427:SF1">
    <property type="entry name" value="TRANSCRIPTIONAL ACTIVATOR PROTEIN LYSR"/>
    <property type="match status" value="1"/>
</dbReference>
<evidence type="ECO:0000256" key="5">
    <source>
        <dbReference type="SAM" id="SignalP"/>
    </source>
</evidence>
<dbReference type="InterPro" id="IPR036388">
    <property type="entry name" value="WH-like_DNA-bd_sf"/>
</dbReference>
<evidence type="ECO:0000313" key="8">
    <source>
        <dbReference type="Proteomes" id="UP000236919"/>
    </source>
</evidence>
<sequence length="308" mass="33351">MPRQLSHRGLQAFRVMMLTGSVSATAATMNLSQPAVSRLLKELELDTGLRLFDRTKGRLVPTAEAGLLLDEVQRSFVGLDRISSAVAEIRKGRRGTLSMSSLPILASSLLPKMVGEFLRRAPGVAVRLDSAGSQTVTQQVMTGQYDIGFISISVPLANLQTVRRYSLPCRCILPPGHRLAGREVLGPADLEGESLVSASRRTLMDTQVQALLDRHGVSPAMPVETPLLPLASLLVLEGAGVAIVDAITAAHHERLGGISRRFEPLVRLELGMVRRLDAPVTRAEALFMEICDGQMARYVDQETDALTV</sequence>
<dbReference type="GO" id="GO:0010628">
    <property type="term" value="P:positive regulation of gene expression"/>
    <property type="evidence" value="ECO:0007669"/>
    <property type="project" value="TreeGrafter"/>
</dbReference>
<protein>
    <submittedName>
        <fullName evidence="7">LysR family transcriptional regulator</fullName>
    </submittedName>
</protein>
<gene>
    <name evidence="7" type="ORF">CYD53_102455</name>
</gene>
<dbReference type="SUPFAM" id="SSF46785">
    <property type="entry name" value="Winged helix' DNA-binding domain"/>
    <property type="match status" value="1"/>
</dbReference>
<keyword evidence="2" id="KW-0805">Transcription regulation</keyword>
<feature type="chain" id="PRO_5015478565" evidence="5">
    <location>
        <begin position="27"/>
        <end position="308"/>
    </location>
</feature>
<evidence type="ECO:0000313" key="7">
    <source>
        <dbReference type="EMBL" id="POR55565.1"/>
    </source>
</evidence>
<dbReference type="PANTHER" id="PTHR30427">
    <property type="entry name" value="TRANSCRIPTIONAL ACTIVATOR PROTEIN LYSR"/>
    <property type="match status" value="1"/>
</dbReference>
<dbReference type="GO" id="GO:0003700">
    <property type="term" value="F:DNA-binding transcription factor activity"/>
    <property type="evidence" value="ECO:0007669"/>
    <property type="project" value="InterPro"/>
</dbReference>
<dbReference type="PROSITE" id="PS50931">
    <property type="entry name" value="HTH_LYSR"/>
    <property type="match status" value="1"/>
</dbReference>
<comment type="similarity">
    <text evidence="1">Belongs to the LysR transcriptional regulatory family.</text>
</comment>
<reference evidence="7 8" key="1">
    <citation type="submission" date="2018-01" db="EMBL/GenBank/DDBJ databases">
        <title>Genomic Encyclopedia of Type Strains, Phase III (KMG-III): the genomes of soil and plant-associated and newly described type strains.</title>
        <authorList>
            <person name="Whitman W."/>
        </authorList>
    </citation>
    <scope>NUCLEOTIDE SEQUENCE [LARGE SCALE GENOMIC DNA]</scope>
    <source>
        <strain evidence="7 8">1131</strain>
    </source>
</reference>
<comment type="caution">
    <text evidence="7">The sequence shown here is derived from an EMBL/GenBank/DDBJ whole genome shotgun (WGS) entry which is preliminary data.</text>
</comment>
<dbReference type="GO" id="GO:0043565">
    <property type="term" value="F:sequence-specific DNA binding"/>
    <property type="evidence" value="ECO:0007669"/>
    <property type="project" value="TreeGrafter"/>
</dbReference>
<feature type="domain" description="HTH lysR-type" evidence="6">
    <location>
        <begin position="8"/>
        <end position="62"/>
    </location>
</feature>
<dbReference type="EMBL" id="PQFZ01000002">
    <property type="protein sequence ID" value="POR55565.1"/>
    <property type="molecule type" value="Genomic_DNA"/>
</dbReference>
<feature type="signal peptide" evidence="5">
    <location>
        <begin position="1"/>
        <end position="26"/>
    </location>
</feature>
<dbReference type="Pfam" id="PF00126">
    <property type="entry name" value="HTH_1"/>
    <property type="match status" value="1"/>
</dbReference>
<dbReference type="Gene3D" id="3.40.190.290">
    <property type="match status" value="1"/>
</dbReference>
<keyword evidence="4" id="KW-0804">Transcription</keyword>
<name>A0A2S4MLP7_9HYPH</name>
<proteinExistence type="inferred from homology"/>
<evidence type="ECO:0000259" key="6">
    <source>
        <dbReference type="PROSITE" id="PS50931"/>
    </source>
</evidence>
<evidence type="ECO:0000256" key="3">
    <source>
        <dbReference type="ARBA" id="ARBA00023125"/>
    </source>
</evidence>
<keyword evidence="5" id="KW-0732">Signal</keyword>
<evidence type="ECO:0000256" key="2">
    <source>
        <dbReference type="ARBA" id="ARBA00023015"/>
    </source>
</evidence>
<keyword evidence="3" id="KW-0238">DNA-binding</keyword>
<organism evidence="7 8">
    <name type="scientific">Bosea psychrotolerans</name>
    <dbReference type="NCBI Taxonomy" id="1871628"/>
    <lineage>
        <taxon>Bacteria</taxon>
        <taxon>Pseudomonadati</taxon>
        <taxon>Pseudomonadota</taxon>
        <taxon>Alphaproteobacteria</taxon>
        <taxon>Hyphomicrobiales</taxon>
        <taxon>Boseaceae</taxon>
        <taxon>Bosea</taxon>
    </lineage>
</organism>
<evidence type="ECO:0000256" key="4">
    <source>
        <dbReference type="ARBA" id="ARBA00023163"/>
    </source>
</evidence>
<dbReference type="InterPro" id="IPR036390">
    <property type="entry name" value="WH_DNA-bd_sf"/>
</dbReference>
<dbReference type="Gene3D" id="1.10.10.10">
    <property type="entry name" value="Winged helix-like DNA-binding domain superfamily/Winged helix DNA-binding domain"/>
    <property type="match status" value="1"/>
</dbReference>
<dbReference type="InterPro" id="IPR000847">
    <property type="entry name" value="LysR_HTH_N"/>
</dbReference>
<evidence type="ECO:0000256" key="1">
    <source>
        <dbReference type="ARBA" id="ARBA00009437"/>
    </source>
</evidence>
<dbReference type="SUPFAM" id="SSF53850">
    <property type="entry name" value="Periplasmic binding protein-like II"/>
    <property type="match status" value="1"/>
</dbReference>
<accession>A0A2S4MLP7</accession>
<dbReference type="Pfam" id="PF03466">
    <property type="entry name" value="LysR_substrate"/>
    <property type="match status" value="1"/>
</dbReference>
<dbReference type="PRINTS" id="PR00039">
    <property type="entry name" value="HTHLYSR"/>
</dbReference>
<dbReference type="RefSeq" id="WP_181011721.1">
    <property type="nucleotide sequence ID" value="NZ_PQFZ01000002.1"/>
</dbReference>
<dbReference type="Proteomes" id="UP000236919">
    <property type="component" value="Unassembled WGS sequence"/>
</dbReference>
<dbReference type="InterPro" id="IPR005119">
    <property type="entry name" value="LysR_subst-bd"/>
</dbReference>
<dbReference type="AlphaFoldDB" id="A0A2S4MLP7"/>